<keyword evidence="12" id="KW-1185">Reference proteome</keyword>
<dbReference type="Proteomes" id="UP001374579">
    <property type="component" value="Unassembled WGS sequence"/>
</dbReference>
<feature type="region of interest" description="Disordered" evidence="8">
    <location>
        <begin position="294"/>
        <end position="337"/>
    </location>
</feature>
<evidence type="ECO:0000313" key="11">
    <source>
        <dbReference type="EMBL" id="KAK7104634.1"/>
    </source>
</evidence>
<reference evidence="11 12" key="1">
    <citation type="submission" date="2024-02" db="EMBL/GenBank/DDBJ databases">
        <title>Chromosome-scale genome assembly of the rough periwinkle Littorina saxatilis.</title>
        <authorList>
            <person name="De Jode A."/>
            <person name="Faria R."/>
            <person name="Formenti G."/>
            <person name="Sims Y."/>
            <person name="Smith T.P."/>
            <person name="Tracey A."/>
            <person name="Wood J.M.D."/>
            <person name="Zagrodzka Z.B."/>
            <person name="Johannesson K."/>
            <person name="Butlin R.K."/>
            <person name="Leder E.H."/>
        </authorList>
    </citation>
    <scope>NUCLEOTIDE SEQUENCE [LARGE SCALE GENOMIC DNA]</scope>
    <source>
        <strain evidence="11">Snail1</strain>
        <tissue evidence="11">Muscle</tissue>
    </source>
</reference>
<evidence type="ECO:0000256" key="1">
    <source>
        <dbReference type="ARBA" id="ARBA00004141"/>
    </source>
</evidence>
<keyword evidence="4" id="KW-0297">G-protein coupled receptor</keyword>
<comment type="subcellular location">
    <subcellularLocation>
        <location evidence="1">Membrane</location>
        <topology evidence="1">Multi-pass membrane protein</topology>
    </subcellularLocation>
</comment>
<evidence type="ECO:0000256" key="4">
    <source>
        <dbReference type="ARBA" id="ARBA00023040"/>
    </source>
</evidence>
<keyword evidence="5 9" id="KW-0472">Membrane</keyword>
<dbReference type="GO" id="GO:0004930">
    <property type="term" value="F:G protein-coupled receptor activity"/>
    <property type="evidence" value="ECO:0007669"/>
    <property type="project" value="UniProtKB-KW"/>
</dbReference>
<dbReference type="InterPro" id="IPR017452">
    <property type="entry name" value="GPCR_Rhodpsn_7TM"/>
</dbReference>
<feature type="transmembrane region" description="Helical" evidence="9">
    <location>
        <begin position="147"/>
        <end position="168"/>
    </location>
</feature>
<evidence type="ECO:0000256" key="3">
    <source>
        <dbReference type="ARBA" id="ARBA00022989"/>
    </source>
</evidence>
<protein>
    <recommendedName>
        <fullName evidence="10">G-protein coupled receptors family 1 profile domain-containing protein</fullName>
    </recommendedName>
</protein>
<evidence type="ECO:0000256" key="9">
    <source>
        <dbReference type="SAM" id="Phobius"/>
    </source>
</evidence>
<feature type="compositionally biased region" description="Low complexity" evidence="8">
    <location>
        <begin position="320"/>
        <end position="331"/>
    </location>
</feature>
<keyword evidence="3 9" id="KW-1133">Transmembrane helix</keyword>
<sequence>MSDQAPAGGDGGGGGGDGDRAGASTDEILYIHHGDPYWNTHDNKTGHVNKSLAGGSNATGDLASANRDLAMHLVALLAILVVLLLLTILGNAMVCLVYRSRFRRTTANLCVVFLAALQIVTTCLGVPMEMAVLALPLMFYSQVACKMMRYVETVSVCVVLLTLTAIAADRYCKLTRPANFVPQRWAKGLCILAVLLALVLSVPAIVLFGSKSVPTSIVNVTGVACGVADDVSSNLFRIIYIVPLLLTFVFSLATMAVLYILMFIRICQKKSATRGERVSPARREYPRKHRFVTEDSTSSCGGEETRKFHTSASSSGPICTSSSRSGRTSPGMDPARVPLKSGVKESARIGQGASSMVDVQSTRMTFIFFIISVLCVVCVTPFILLRTLQALTDLVDTLQPLALRIVYEVCVRLYLLHPPLVPLIYLLCNHNFRREAKHLLQKVGLSCQRPAPIVQSNTSGRERKNNDYHS</sequence>
<evidence type="ECO:0000256" key="6">
    <source>
        <dbReference type="ARBA" id="ARBA00023170"/>
    </source>
</evidence>
<feature type="domain" description="G-protein coupled receptors family 1 profile" evidence="10">
    <location>
        <begin position="90"/>
        <end position="425"/>
    </location>
</feature>
<evidence type="ECO:0000256" key="7">
    <source>
        <dbReference type="ARBA" id="ARBA00023224"/>
    </source>
</evidence>
<dbReference type="SUPFAM" id="SSF81321">
    <property type="entry name" value="Family A G protein-coupled receptor-like"/>
    <property type="match status" value="1"/>
</dbReference>
<keyword evidence="6" id="KW-0675">Receptor</keyword>
<gene>
    <name evidence="11" type="ORF">V1264_019321</name>
</gene>
<dbReference type="EMBL" id="JBAMIC010000008">
    <property type="protein sequence ID" value="KAK7104634.1"/>
    <property type="molecule type" value="Genomic_DNA"/>
</dbReference>
<name>A0AAN9BH05_9CAEN</name>
<dbReference type="GO" id="GO:0016020">
    <property type="term" value="C:membrane"/>
    <property type="evidence" value="ECO:0007669"/>
    <property type="project" value="UniProtKB-SubCell"/>
</dbReference>
<dbReference type="InterPro" id="IPR000276">
    <property type="entry name" value="GPCR_Rhodpsn"/>
</dbReference>
<evidence type="ECO:0000313" key="12">
    <source>
        <dbReference type="Proteomes" id="UP001374579"/>
    </source>
</evidence>
<dbReference type="PROSITE" id="PS50262">
    <property type="entry name" value="G_PROTEIN_RECEP_F1_2"/>
    <property type="match status" value="1"/>
</dbReference>
<dbReference type="AlphaFoldDB" id="A0AAN9BH05"/>
<evidence type="ECO:0000256" key="8">
    <source>
        <dbReference type="SAM" id="MobiDB-lite"/>
    </source>
</evidence>
<feature type="transmembrane region" description="Helical" evidence="9">
    <location>
        <begin position="110"/>
        <end position="135"/>
    </location>
</feature>
<feature type="transmembrane region" description="Helical" evidence="9">
    <location>
        <begin position="238"/>
        <end position="264"/>
    </location>
</feature>
<dbReference type="PANTHER" id="PTHR24238:SF47">
    <property type="entry name" value="ECDYSTEROIDS_DOPAMINE RECEPTOR-RELATED"/>
    <property type="match status" value="1"/>
</dbReference>
<dbReference type="Gene3D" id="1.20.1070.10">
    <property type="entry name" value="Rhodopsin 7-helix transmembrane proteins"/>
    <property type="match status" value="1"/>
</dbReference>
<keyword evidence="2 9" id="KW-0812">Transmembrane</keyword>
<organism evidence="11 12">
    <name type="scientific">Littorina saxatilis</name>
    <dbReference type="NCBI Taxonomy" id="31220"/>
    <lineage>
        <taxon>Eukaryota</taxon>
        <taxon>Metazoa</taxon>
        <taxon>Spiralia</taxon>
        <taxon>Lophotrochozoa</taxon>
        <taxon>Mollusca</taxon>
        <taxon>Gastropoda</taxon>
        <taxon>Caenogastropoda</taxon>
        <taxon>Littorinimorpha</taxon>
        <taxon>Littorinoidea</taxon>
        <taxon>Littorinidae</taxon>
        <taxon>Littorina</taxon>
    </lineage>
</organism>
<keyword evidence="7" id="KW-0807">Transducer</keyword>
<feature type="transmembrane region" description="Helical" evidence="9">
    <location>
        <begin position="366"/>
        <end position="385"/>
    </location>
</feature>
<feature type="transmembrane region" description="Helical" evidence="9">
    <location>
        <begin position="405"/>
        <end position="428"/>
    </location>
</feature>
<dbReference type="PANTHER" id="PTHR24238">
    <property type="entry name" value="G-PROTEIN COUPLED RECEPTOR"/>
    <property type="match status" value="1"/>
</dbReference>
<dbReference type="Pfam" id="PF00001">
    <property type="entry name" value="7tm_1"/>
    <property type="match status" value="1"/>
</dbReference>
<feature type="transmembrane region" description="Helical" evidence="9">
    <location>
        <begin position="69"/>
        <end position="98"/>
    </location>
</feature>
<proteinExistence type="predicted"/>
<dbReference type="CDD" id="cd00637">
    <property type="entry name" value="7tm_classA_rhodopsin-like"/>
    <property type="match status" value="1"/>
</dbReference>
<comment type="caution">
    <text evidence="11">The sequence shown here is derived from an EMBL/GenBank/DDBJ whole genome shotgun (WGS) entry which is preliminary data.</text>
</comment>
<feature type="compositionally biased region" description="Polar residues" evidence="8">
    <location>
        <begin position="310"/>
        <end position="319"/>
    </location>
</feature>
<evidence type="ECO:0000256" key="2">
    <source>
        <dbReference type="ARBA" id="ARBA00022692"/>
    </source>
</evidence>
<accession>A0AAN9BH05</accession>
<dbReference type="PRINTS" id="PR00237">
    <property type="entry name" value="GPCRRHODOPSN"/>
</dbReference>
<evidence type="ECO:0000259" key="10">
    <source>
        <dbReference type="PROSITE" id="PS50262"/>
    </source>
</evidence>
<evidence type="ECO:0000256" key="5">
    <source>
        <dbReference type="ARBA" id="ARBA00023136"/>
    </source>
</evidence>
<feature type="transmembrane region" description="Helical" evidence="9">
    <location>
        <begin position="189"/>
        <end position="209"/>
    </location>
</feature>